<dbReference type="Proteomes" id="UP000053477">
    <property type="component" value="Unassembled WGS sequence"/>
</dbReference>
<accession>A0A0H2S3D1</accession>
<dbReference type="Gene3D" id="3.80.10.10">
    <property type="entry name" value="Ribonuclease Inhibitor"/>
    <property type="match status" value="1"/>
</dbReference>
<dbReference type="PANTHER" id="PTHR38926">
    <property type="entry name" value="F-BOX DOMAIN CONTAINING PROTEIN, EXPRESSED"/>
    <property type="match status" value="1"/>
</dbReference>
<sequence>MGEIFSTNSKSYMIRSNFEITRVQSCSHKSRRRHHSTRRFISKKNIFVSALLFQTNSSHGMKASFAQNIHEDILYEFFRHTLPSTIVLGGILTTSPLNVSSVCHSWRTVALERTNLWASISISLGENEKGILDAGPRAESILKYVEMWLRRSRSSPLQIELETRTPRTLADPEMEKVFEVIISEAQRWGDISLRNVHHHDQELAVKIDSVHLTSLSLYGHPFSKHPLILNLISSPRIRNLQLANRVIMKIPDHIRPQISHLAHLGISAAPMQCLDDIVTLLGSSSNLDSLSLTFQHALVPPSRPEIAARVFARLSELRLTFFESCNTPFAFFISWLTCPALKSLSVSNYRRVEAEHAWDGLEEIDRFLQRSHAPISDLRIRYDELPSSLFSEAQRQRIQAAFVQIIRRLEHLEVLELDFVLVCNELIEALNVIRGDACCPALKSFSLFTSGVALEQRTVWDMVESRRSSGCPLKDIFLDVPSFTSDFEKEINELTYISSNTSQ</sequence>
<dbReference type="InterPro" id="IPR032675">
    <property type="entry name" value="LRR_dom_sf"/>
</dbReference>
<evidence type="ECO:0000313" key="2">
    <source>
        <dbReference type="Proteomes" id="UP000053477"/>
    </source>
</evidence>
<protein>
    <recommendedName>
        <fullName evidence="3">F-box domain-containing protein</fullName>
    </recommendedName>
</protein>
<dbReference type="STRING" id="27342.A0A0H2S3D1"/>
<reference evidence="1 2" key="1">
    <citation type="submission" date="2015-04" db="EMBL/GenBank/DDBJ databases">
        <title>Complete genome sequence of Schizopora paradoxa KUC8140, a cosmopolitan wood degrader in East Asia.</title>
        <authorList>
            <consortium name="DOE Joint Genome Institute"/>
            <person name="Min B."/>
            <person name="Park H."/>
            <person name="Jang Y."/>
            <person name="Kim J.-J."/>
            <person name="Kim K.H."/>
            <person name="Pangilinan J."/>
            <person name="Lipzen A."/>
            <person name="Riley R."/>
            <person name="Grigoriev I.V."/>
            <person name="Spatafora J.W."/>
            <person name="Choi I.-G."/>
        </authorList>
    </citation>
    <scope>NUCLEOTIDE SEQUENCE [LARGE SCALE GENOMIC DNA]</scope>
    <source>
        <strain evidence="1 2">KUC8140</strain>
    </source>
</reference>
<dbReference type="EMBL" id="KQ085894">
    <property type="protein sequence ID" value="KLO18494.1"/>
    <property type="molecule type" value="Genomic_DNA"/>
</dbReference>
<organism evidence="1 2">
    <name type="scientific">Schizopora paradoxa</name>
    <dbReference type="NCBI Taxonomy" id="27342"/>
    <lineage>
        <taxon>Eukaryota</taxon>
        <taxon>Fungi</taxon>
        <taxon>Dikarya</taxon>
        <taxon>Basidiomycota</taxon>
        <taxon>Agaricomycotina</taxon>
        <taxon>Agaricomycetes</taxon>
        <taxon>Hymenochaetales</taxon>
        <taxon>Schizoporaceae</taxon>
        <taxon>Schizopora</taxon>
    </lineage>
</organism>
<evidence type="ECO:0008006" key="3">
    <source>
        <dbReference type="Google" id="ProtNLM"/>
    </source>
</evidence>
<dbReference type="SUPFAM" id="SSF52047">
    <property type="entry name" value="RNI-like"/>
    <property type="match status" value="1"/>
</dbReference>
<dbReference type="PANTHER" id="PTHR38926:SF72">
    <property type="entry name" value="IM:7136021-RELATED"/>
    <property type="match status" value="1"/>
</dbReference>
<keyword evidence="2" id="KW-1185">Reference proteome</keyword>
<name>A0A0H2S3D1_9AGAM</name>
<dbReference type="AlphaFoldDB" id="A0A0H2S3D1"/>
<gene>
    <name evidence="1" type="ORF">SCHPADRAFT_993542</name>
</gene>
<proteinExistence type="predicted"/>
<dbReference type="InParanoid" id="A0A0H2S3D1"/>
<dbReference type="OrthoDB" id="3221235at2759"/>
<evidence type="ECO:0000313" key="1">
    <source>
        <dbReference type="EMBL" id="KLO18494.1"/>
    </source>
</evidence>